<dbReference type="FunFam" id="1.25.40.20:FF:000692">
    <property type="entry name" value="Uncharacterized protein"/>
    <property type="match status" value="1"/>
</dbReference>
<dbReference type="EMBL" id="CP144694">
    <property type="protein sequence ID" value="WVZ02092.1"/>
    <property type="molecule type" value="Genomic_DNA"/>
</dbReference>
<keyword evidence="5" id="KW-1185">Reference proteome</keyword>
<dbReference type="InterPro" id="IPR002110">
    <property type="entry name" value="Ankyrin_rpt"/>
</dbReference>
<comment type="subcellular location">
    <subcellularLocation>
        <location evidence="1">Cell membrane</location>
        <topology evidence="1">Peripheral membrane protein</topology>
        <orientation evidence="1">Cytoplasmic side</orientation>
    </subcellularLocation>
</comment>
<dbReference type="GO" id="GO:0005886">
    <property type="term" value="C:plasma membrane"/>
    <property type="evidence" value="ECO:0007669"/>
    <property type="project" value="UniProtKB-SubCell"/>
</dbReference>
<dbReference type="SUPFAM" id="SSF48403">
    <property type="entry name" value="Ankyrin repeat"/>
    <property type="match status" value="2"/>
</dbReference>
<dbReference type="PANTHER" id="PTHR24177:SF215">
    <property type="entry name" value="PGG DOMAIN-CONTAINING PROTEIN"/>
    <property type="match status" value="1"/>
</dbReference>
<feature type="transmembrane region" description="Helical" evidence="2">
    <location>
        <begin position="587"/>
        <end position="611"/>
    </location>
</feature>
<dbReference type="InterPro" id="IPR036770">
    <property type="entry name" value="Ankyrin_rpt-contain_sf"/>
</dbReference>
<feature type="transmembrane region" description="Helical" evidence="2">
    <location>
        <begin position="632"/>
        <end position="656"/>
    </location>
</feature>
<reference evidence="4 5" key="1">
    <citation type="journal article" date="2023" name="Life. Sci Alliance">
        <title>Evolutionary insights into 3D genome organization and epigenetic landscape of Vigna mungo.</title>
        <authorList>
            <person name="Junaid A."/>
            <person name="Singh B."/>
            <person name="Bhatia S."/>
        </authorList>
    </citation>
    <scope>NUCLEOTIDE SEQUENCE [LARGE SCALE GENOMIC DNA]</scope>
    <source>
        <strain evidence="4">Urdbean</strain>
    </source>
</reference>
<feature type="transmembrane region" description="Helical" evidence="2">
    <location>
        <begin position="662"/>
        <end position="679"/>
    </location>
</feature>
<dbReference type="Pfam" id="PF13962">
    <property type="entry name" value="PGG"/>
    <property type="match status" value="1"/>
</dbReference>
<evidence type="ECO:0000313" key="5">
    <source>
        <dbReference type="Proteomes" id="UP001374535"/>
    </source>
</evidence>
<name>A0AAQ3N419_VIGMU</name>
<organism evidence="4 5">
    <name type="scientific">Vigna mungo</name>
    <name type="common">Black gram</name>
    <name type="synonym">Phaseolus mungo</name>
    <dbReference type="NCBI Taxonomy" id="3915"/>
    <lineage>
        <taxon>Eukaryota</taxon>
        <taxon>Viridiplantae</taxon>
        <taxon>Streptophyta</taxon>
        <taxon>Embryophyta</taxon>
        <taxon>Tracheophyta</taxon>
        <taxon>Spermatophyta</taxon>
        <taxon>Magnoliopsida</taxon>
        <taxon>eudicotyledons</taxon>
        <taxon>Gunneridae</taxon>
        <taxon>Pentapetalae</taxon>
        <taxon>rosids</taxon>
        <taxon>fabids</taxon>
        <taxon>Fabales</taxon>
        <taxon>Fabaceae</taxon>
        <taxon>Papilionoideae</taxon>
        <taxon>50 kb inversion clade</taxon>
        <taxon>NPAAA clade</taxon>
        <taxon>indigoferoid/millettioid clade</taxon>
        <taxon>Phaseoleae</taxon>
        <taxon>Vigna</taxon>
    </lineage>
</organism>
<dbReference type="Proteomes" id="UP001374535">
    <property type="component" value="Chromosome 7"/>
</dbReference>
<dbReference type="InterPro" id="IPR026961">
    <property type="entry name" value="PGG_dom"/>
</dbReference>
<dbReference type="SMART" id="SM00248">
    <property type="entry name" value="ANK"/>
    <property type="match status" value="5"/>
</dbReference>
<dbReference type="PANTHER" id="PTHR24177">
    <property type="entry name" value="CASKIN"/>
    <property type="match status" value="1"/>
</dbReference>
<accession>A0AAQ3N419</accession>
<feature type="domain" description="PGG" evidence="3">
    <location>
        <begin position="540"/>
        <end position="651"/>
    </location>
</feature>
<keyword evidence="2" id="KW-0472">Membrane</keyword>
<keyword evidence="2" id="KW-0812">Transmembrane</keyword>
<evidence type="ECO:0000256" key="1">
    <source>
        <dbReference type="ARBA" id="ARBA00004413"/>
    </source>
</evidence>
<evidence type="ECO:0000259" key="3">
    <source>
        <dbReference type="Pfam" id="PF13962"/>
    </source>
</evidence>
<dbReference type="Gene3D" id="1.25.40.20">
    <property type="entry name" value="Ankyrin repeat-containing domain"/>
    <property type="match status" value="2"/>
</dbReference>
<keyword evidence="2" id="KW-1133">Transmembrane helix</keyword>
<sequence>MEKEKEMAEGVLQFDETTISAQRAARSGNWRMFKKILEKDPKRLVEPFDLFGNTAIHIATRSNNPGLLRELLEMLSEKERWHALRKGNCVNNTLLHEIIFCTTVEMAGVVLKFENEAAPEDIPEDITEEKKRLPLLEIVNDSGETPLFRAAKLGRLKMLKYMANHAEGDIRRLFVRFDKYSILHASILGQFFDVAIWLLKMDEKLAQHKDMNGMTCLQLLSNMPLVFWSQAPAMGTVKNLIYNSAYLCLNFPFSQIHIYYVSIIFFKTLPEEGYEIHDDDENGSADYTRQRNDIESGQQDKAKFPSSEFDGIGRIWQLKKQHKLAEHLSELLVEKDFSWQISFHENFQPLIVLPVLSSKSDRIKHLHHTKEMHKINSEMSRSRSYRPITTATSFPHSQNYTPLLMAAGSGIVEIVGKIIDKFPEAICHVSQDEHNVLHMAVKHRQLKIFNMLKKHSAFKSLIFRITAEGRTLLHQISRMEFYVEQHLPGVAFQLQDELRWYERVKDIVPAYYLMHCDKDGLTAEDVLEMEHREMHKEAKGWIKETAQSCSTVAVLVATVVFAAAYTIPGGTNQNNGTPFFLGSRVFLFYTVTDVVALVSSLASVVMFLSILTSPFELWDFRRSLPQKLSLGFACLFFSLVCTMLTFSATVLLTIRLENHQKWASVLFCCAVFFPVAFFWRMQFPLYKMIQHLAKRLFKTLRQAVPTTFVKYSRKRAQTRNYNVIND</sequence>
<proteinExistence type="predicted"/>
<protein>
    <recommendedName>
        <fullName evidence="3">PGG domain-containing protein</fullName>
    </recommendedName>
</protein>
<dbReference type="AlphaFoldDB" id="A0AAQ3N419"/>
<gene>
    <name evidence="4" type="ORF">V8G54_022898</name>
</gene>
<evidence type="ECO:0000256" key="2">
    <source>
        <dbReference type="SAM" id="Phobius"/>
    </source>
</evidence>
<evidence type="ECO:0000313" key="4">
    <source>
        <dbReference type="EMBL" id="WVZ02092.1"/>
    </source>
</evidence>